<evidence type="ECO:0000256" key="8">
    <source>
        <dbReference type="ARBA" id="ARBA00022771"/>
    </source>
</evidence>
<gene>
    <name evidence="19" type="primary">Sprtn</name>
    <name evidence="19" type="ORF">PIPCHL_R14084</name>
</gene>
<reference evidence="19 20" key="1">
    <citation type="submission" date="2019-09" db="EMBL/GenBank/DDBJ databases">
        <title>Bird 10,000 Genomes (B10K) Project - Family phase.</title>
        <authorList>
            <person name="Zhang G."/>
        </authorList>
    </citation>
    <scope>NUCLEOTIDE SEQUENCE [LARGE SCALE GENOMIC DNA]</scope>
    <source>
        <strain evidence="19">B10K-DU-007-02</strain>
        <tissue evidence="19">Mixed tissue sample</tissue>
    </source>
</reference>
<feature type="non-terminal residue" evidence="19">
    <location>
        <position position="492"/>
    </location>
</feature>
<evidence type="ECO:0000256" key="14">
    <source>
        <dbReference type="ARBA" id="ARBA00023885"/>
    </source>
</evidence>
<protein>
    <recommendedName>
        <fullName evidence="14">DNA-dependent metalloprotease SPRTN</fullName>
    </recommendedName>
    <alternativeName>
        <fullName evidence="15">Protein with SprT-like domain at the N terminus</fullName>
    </alternativeName>
</protein>
<evidence type="ECO:0000313" key="19">
    <source>
        <dbReference type="EMBL" id="NXK31722.1"/>
    </source>
</evidence>
<keyword evidence="20" id="KW-1185">Reference proteome</keyword>
<dbReference type="FunFam" id="3.30.160.60:FF:000331">
    <property type="entry name" value="E3 ubiquitin-protein ligase RAD18"/>
    <property type="match status" value="1"/>
</dbReference>
<dbReference type="GO" id="GO:0003697">
    <property type="term" value="F:single-stranded DNA binding"/>
    <property type="evidence" value="ECO:0007669"/>
    <property type="project" value="InterPro"/>
</dbReference>
<feature type="non-terminal residue" evidence="19">
    <location>
        <position position="1"/>
    </location>
</feature>
<evidence type="ECO:0000256" key="15">
    <source>
        <dbReference type="ARBA" id="ARBA00030396"/>
    </source>
</evidence>
<dbReference type="GO" id="GO:0006281">
    <property type="term" value="P:DNA repair"/>
    <property type="evidence" value="ECO:0007669"/>
    <property type="project" value="UniProtKB-KW"/>
</dbReference>
<dbReference type="GO" id="GO:0004222">
    <property type="term" value="F:metalloendopeptidase activity"/>
    <property type="evidence" value="ECO:0007669"/>
    <property type="project" value="InterPro"/>
</dbReference>
<evidence type="ECO:0000256" key="1">
    <source>
        <dbReference type="ARBA" id="ARBA00004123"/>
    </source>
</evidence>
<proteinExistence type="inferred from homology"/>
<evidence type="ECO:0000256" key="4">
    <source>
        <dbReference type="ARBA" id="ARBA00022454"/>
    </source>
</evidence>
<dbReference type="GO" id="GO:0008270">
    <property type="term" value="F:zinc ion binding"/>
    <property type="evidence" value="ECO:0007669"/>
    <property type="project" value="UniProtKB-KW"/>
</dbReference>
<evidence type="ECO:0000259" key="18">
    <source>
        <dbReference type="PROSITE" id="PS51908"/>
    </source>
</evidence>
<feature type="compositionally biased region" description="Basic and acidic residues" evidence="17">
    <location>
        <begin position="226"/>
        <end position="252"/>
    </location>
</feature>
<dbReference type="Pfam" id="PF10263">
    <property type="entry name" value="SprT-like"/>
    <property type="match status" value="1"/>
</dbReference>
<keyword evidence="11" id="KW-0482">Metalloprotease</keyword>
<comment type="caution">
    <text evidence="19">The sequence shown here is derived from an EMBL/GenBank/DDBJ whole genome shotgun (WGS) entry which is preliminary data.</text>
</comment>
<dbReference type="PANTHER" id="PTHR21220">
    <property type="entry name" value="DNA-DEPENDENT METALLOPROTEASE SPRTN"/>
    <property type="match status" value="1"/>
</dbReference>
<accession>A0A7L0IIJ1</accession>
<feature type="region of interest" description="Disordered" evidence="17">
    <location>
        <begin position="275"/>
        <end position="303"/>
    </location>
</feature>
<evidence type="ECO:0000256" key="9">
    <source>
        <dbReference type="ARBA" id="ARBA00022801"/>
    </source>
</evidence>
<keyword evidence="6" id="KW-0479">Metal-binding</keyword>
<feature type="domain" description="UBZ4-type" evidence="18">
    <location>
        <begin position="469"/>
        <end position="492"/>
    </location>
</feature>
<dbReference type="EMBL" id="VXAH01000039">
    <property type="protein sequence ID" value="NXK31722.1"/>
    <property type="molecule type" value="Genomic_DNA"/>
</dbReference>
<evidence type="ECO:0000256" key="10">
    <source>
        <dbReference type="ARBA" id="ARBA00022833"/>
    </source>
</evidence>
<dbReference type="GO" id="GO:0005694">
    <property type="term" value="C:chromosome"/>
    <property type="evidence" value="ECO:0007669"/>
    <property type="project" value="UniProtKB-SubCell"/>
</dbReference>
<comment type="similarity">
    <text evidence="3">Belongs to the Spartan family.</text>
</comment>
<keyword evidence="10" id="KW-0862">Zinc</keyword>
<dbReference type="InterPro" id="IPR006642">
    <property type="entry name" value="Rad18_UBZ4"/>
</dbReference>
<dbReference type="PANTHER" id="PTHR21220:SF0">
    <property type="entry name" value="DNA-DEPENDENT METALLOPROTEASE SPRTN"/>
    <property type="match status" value="1"/>
</dbReference>
<dbReference type="SMART" id="SM00731">
    <property type="entry name" value="SprT"/>
    <property type="match status" value="1"/>
</dbReference>
<sequence length="492" mass="55610">LALKLQREWEEEDKAAEEAAAAAAAARAAVPPHGASSRPLSVVDEAWELLDPSPDVHALFVHFNQTLFWRKLEAVTVSWSPRMTSSAGICSYHEKSGLCSIRLSEPLLKLRPRKDLVETLLHEMIHALLFVTHNYKDRESHGPEFCKHMRRINHLTGAHVTIYHNFHDEIDVYRQHWWRCNGPCQNRGPYFGYVKRSMNRAPSAHDLWWDDHQKTCGGTFTKVKEPENFSKKSKHKTETTKLPHFKSKDKGKTQIHGIQDLMPFSGMGYRLGGGDSVLSEKDTNASSSIGNSEAHGSQHHSPVRTRLIPKNEIKFEKSPRSGIFPLHTDDESEKINLALKHEFPKPSVANTEDYENDSGLPARMAVRELKSNQGFANNKRALPSPDRPPKQICLEQTTTAQVASEKKNLECINTPQRWPKMEDKTAFEKYFIKKGDSDVTSSINTPMKTKAEFTQSSASSSNPVRQDKNVSCPVCETEVLESKINEHLDSCL</sequence>
<dbReference type="InterPro" id="IPR006640">
    <property type="entry name" value="SprT-like_domain"/>
</dbReference>
<name>A0A7L0IIJ1_PIPCL</name>
<keyword evidence="9" id="KW-0378">Hydrolase</keyword>
<feature type="region of interest" description="Disordered" evidence="17">
    <location>
        <begin position="226"/>
        <end position="253"/>
    </location>
</feature>
<keyword evidence="12 16" id="KW-0234">DNA repair</keyword>
<keyword evidence="5" id="KW-0645">Protease</keyword>
<evidence type="ECO:0000256" key="11">
    <source>
        <dbReference type="ARBA" id="ARBA00023049"/>
    </source>
</evidence>
<evidence type="ECO:0000313" key="20">
    <source>
        <dbReference type="Proteomes" id="UP000520962"/>
    </source>
</evidence>
<dbReference type="Pfam" id="PF22934">
    <property type="entry name" value="SPRTN_ZBD"/>
    <property type="match status" value="1"/>
</dbReference>
<dbReference type="GO" id="GO:0031593">
    <property type="term" value="F:polyubiquitin modification-dependent protein binding"/>
    <property type="evidence" value="ECO:0007669"/>
    <property type="project" value="TreeGrafter"/>
</dbReference>
<dbReference type="InterPro" id="IPR055220">
    <property type="entry name" value="SPRTN_ZBD"/>
</dbReference>
<dbReference type="SMART" id="SM00734">
    <property type="entry name" value="ZnF_Rad18"/>
    <property type="match status" value="1"/>
</dbReference>
<dbReference type="GO" id="GO:0006508">
    <property type="term" value="P:proteolysis"/>
    <property type="evidence" value="ECO:0007669"/>
    <property type="project" value="UniProtKB-KW"/>
</dbReference>
<organism evidence="19 20">
    <name type="scientific">Piprites chloris</name>
    <name type="common">Wing-barred manakin</name>
    <dbReference type="NCBI Taxonomy" id="114369"/>
    <lineage>
        <taxon>Eukaryota</taxon>
        <taxon>Metazoa</taxon>
        <taxon>Chordata</taxon>
        <taxon>Craniata</taxon>
        <taxon>Vertebrata</taxon>
        <taxon>Euteleostomi</taxon>
        <taxon>Archelosauria</taxon>
        <taxon>Archosauria</taxon>
        <taxon>Dinosauria</taxon>
        <taxon>Saurischia</taxon>
        <taxon>Theropoda</taxon>
        <taxon>Coelurosauria</taxon>
        <taxon>Aves</taxon>
        <taxon>Neognathae</taxon>
        <taxon>Neoaves</taxon>
        <taxon>Telluraves</taxon>
        <taxon>Australaves</taxon>
        <taxon>Passeriformes</taxon>
        <taxon>Pipridae</taxon>
        <taxon>Piprites</taxon>
    </lineage>
</organism>
<evidence type="ECO:0000256" key="3">
    <source>
        <dbReference type="ARBA" id="ARBA00010724"/>
    </source>
</evidence>
<evidence type="ECO:0000256" key="6">
    <source>
        <dbReference type="ARBA" id="ARBA00022723"/>
    </source>
</evidence>
<evidence type="ECO:0000256" key="2">
    <source>
        <dbReference type="ARBA" id="ARBA00004286"/>
    </source>
</evidence>
<evidence type="ECO:0000256" key="13">
    <source>
        <dbReference type="ARBA" id="ARBA00023242"/>
    </source>
</evidence>
<evidence type="ECO:0000256" key="17">
    <source>
        <dbReference type="SAM" id="MobiDB-lite"/>
    </source>
</evidence>
<dbReference type="GO" id="GO:0005634">
    <property type="term" value="C:nucleus"/>
    <property type="evidence" value="ECO:0007669"/>
    <property type="project" value="UniProtKB-SubCell"/>
</dbReference>
<keyword evidence="7 16" id="KW-0227">DNA damage</keyword>
<feature type="compositionally biased region" description="Polar residues" evidence="17">
    <location>
        <begin position="284"/>
        <end position="295"/>
    </location>
</feature>
<keyword evidence="4" id="KW-0158">Chromosome</keyword>
<comment type="subcellular location">
    <subcellularLocation>
        <location evidence="2">Chromosome</location>
    </subcellularLocation>
    <subcellularLocation>
        <location evidence="1">Nucleus</location>
    </subcellularLocation>
</comment>
<evidence type="ECO:0000256" key="7">
    <source>
        <dbReference type="ARBA" id="ARBA00022763"/>
    </source>
</evidence>
<evidence type="ECO:0000256" key="16">
    <source>
        <dbReference type="PROSITE-ProRule" id="PRU01256"/>
    </source>
</evidence>
<evidence type="ECO:0000256" key="5">
    <source>
        <dbReference type="ARBA" id="ARBA00022670"/>
    </source>
</evidence>
<dbReference type="Gene3D" id="3.30.160.60">
    <property type="entry name" value="Classic Zinc Finger"/>
    <property type="match status" value="1"/>
</dbReference>
<evidence type="ECO:0000256" key="12">
    <source>
        <dbReference type="ARBA" id="ARBA00023204"/>
    </source>
</evidence>
<dbReference type="AlphaFoldDB" id="A0A7L0IIJ1"/>
<dbReference type="Proteomes" id="UP000520962">
    <property type="component" value="Unassembled WGS sequence"/>
</dbReference>
<keyword evidence="13" id="KW-0539">Nucleus</keyword>
<keyword evidence="8 16" id="KW-0863">Zinc-finger</keyword>
<dbReference type="PROSITE" id="PS51908">
    <property type="entry name" value="ZF_UBZ4"/>
    <property type="match status" value="1"/>
</dbReference>
<dbReference type="InterPro" id="IPR044245">
    <property type="entry name" value="Spartan"/>
</dbReference>